<evidence type="ECO:0000313" key="6">
    <source>
        <dbReference type="Proteomes" id="UP001057025"/>
    </source>
</evidence>
<gene>
    <name evidence="5" type="ORF">M3M39_05620</name>
</gene>
<dbReference type="Pfam" id="PF07261">
    <property type="entry name" value="DnaB_2"/>
    <property type="match status" value="1"/>
</dbReference>
<dbReference type="InterPro" id="IPR006343">
    <property type="entry name" value="DnaB/C_C"/>
</dbReference>
<evidence type="ECO:0000259" key="4">
    <source>
        <dbReference type="Pfam" id="PF25888"/>
    </source>
</evidence>
<organism evidence="5 6">
    <name type="scientific">Fructilactobacillus hinvesii</name>
    <dbReference type="NCBI Taxonomy" id="2940300"/>
    <lineage>
        <taxon>Bacteria</taxon>
        <taxon>Bacillati</taxon>
        <taxon>Bacillota</taxon>
        <taxon>Bacilli</taxon>
        <taxon>Lactobacillales</taxon>
        <taxon>Lactobacillaceae</taxon>
        <taxon>Fructilactobacillus</taxon>
    </lineage>
</organism>
<dbReference type="InterPro" id="IPR058660">
    <property type="entry name" value="WHD_DnaB"/>
</dbReference>
<dbReference type="EMBL" id="CP097118">
    <property type="protein sequence ID" value="USS87600.1"/>
    <property type="molecule type" value="Genomic_DNA"/>
</dbReference>
<dbReference type="RefSeq" id="WP_252796891.1">
    <property type="nucleotide sequence ID" value="NZ_CP097118.1"/>
</dbReference>
<protein>
    <submittedName>
        <fullName evidence="5">DnaD domain protein</fullName>
    </submittedName>
</protein>
<name>A0ABY5BRK7_9LACO</name>
<keyword evidence="6" id="KW-1185">Reference proteome</keyword>
<evidence type="ECO:0000313" key="5">
    <source>
        <dbReference type="EMBL" id="USS87600.1"/>
    </source>
</evidence>
<proteinExistence type="inferred from homology"/>
<feature type="domain" description="DnaB/C C-terminal" evidence="3">
    <location>
        <begin position="299"/>
        <end position="371"/>
    </location>
</feature>
<feature type="compositionally biased region" description="Basic residues" evidence="2">
    <location>
        <begin position="382"/>
        <end position="394"/>
    </location>
</feature>
<dbReference type="Pfam" id="PF25888">
    <property type="entry name" value="WHD_DnaB"/>
    <property type="match status" value="1"/>
</dbReference>
<feature type="region of interest" description="Disordered" evidence="2">
    <location>
        <begin position="380"/>
        <end position="420"/>
    </location>
</feature>
<reference evidence="5" key="1">
    <citation type="submission" date="2022-05" db="EMBL/GenBank/DDBJ databases">
        <authorList>
            <person name="Oliphant S.A."/>
            <person name="Watson-Haigh N.S."/>
            <person name="Sumby K.M."/>
            <person name="Gardner J.M."/>
            <person name="Jiranek V."/>
        </authorList>
    </citation>
    <scope>NUCLEOTIDE SEQUENCE</scope>
    <source>
        <strain evidence="5">KI11_C11</strain>
    </source>
</reference>
<comment type="similarity">
    <text evidence="1">Belongs to the DnaB/DnaD family.</text>
</comment>
<evidence type="ECO:0000259" key="3">
    <source>
        <dbReference type="Pfam" id="PF07261"/>
    </source>
</evidence>
<evidence type="ECO:0000256" key="1">
    <source>
        <dbReference type="ARBA" id="ARBA00093462"/>
    </source>
</evidence>
<accession>A0ABY5BRK7</accession>
<evidence type="ECO:0000256" key="2">
    <source>
        <dbReference type="SAM" id="MobiDB-lite"/>
    </source>
</evidence>
<feature type="compositionally biased region" description="Polar residues" evidence="2">
    <location>
        <begin position="407"/>
        <end position="419"/>
    </location>
</feature>
<sequence>MTNHKNAIDPQTKFQVLRDHELTSLERLSLDQLYLPMVGNDAYALINLLWHQTAQVQGHFLLMSTLQIDAEQLYQARLKLEGVGLLRVFAAQGEFRYLLEAPLTPALFFQNEVLSQFLLEMVGENRFVTLADQLLPKQFDVRNLDDQTHSFWQVFASPAQPDSLVKKTEQRAQAVPTSSQERAEVNVDLQLMLSILQSSFVNLQDVKKNQPLFATTKQLYGVEETEMARMVEQATNLTTNRFDKQKFQLLMARKYRAQPTVTTDEEKTPVATQATTKMTSQEQELLQVATNTAPVPFLSAIKQEKGGFATAAEERSLRQLLEQNVLPRAVINMLIYLLLVDRENPTLNKNLLDTIANDWAQRHIQTADQALTEIKQRDQRVAKQRQQTKKQKRTTVRETLPEWAHQADNQRSTKQSSAANRKLIKEKLAKLRNHDGEGSD</sequence>
<feature type="domain" description="Replicative helicase loading/DNA remodeling protein DnaB N-terminal winged helix" evidence="4">
    <location>
        <begin position="9"/>
        <end position="233"/>
    </location>
</feature>
<dbReference type="Proteomes" id="UP001057025">
    <property type="component" value="Chromosome"/>
</dbReference>